<dbReference type="InterPro" id="IPR039496">
    <property type="entry name" value="CCDC92/74_N"/>
</dbReference>
<keyword evidence="5" id="KW-1185">Reference proteome</keyword>
<feature type="domain" description="CCDC92/74 N-terminal" evidence="3">
    <location>
        <begin position="176"/>
        <end position="218"/>
    </location>
</feature>
<feature type="region of interest" description="Disordered" evidence="2">
    <location>
        <begin position="352"/>
        <end position="388"/>
    </location>
</feature>
<dbReference type="AlphaFoldDB" id="A0A7M5V6D7"/>
<feature type="coiled-coil region" evidence="1">
    <location>
        <begin position="240"/>
        <end position="284"/>
    </location>
</feature>
<feature type="region of interest" description="Disordered" evidence="2">
    <location>
        <begin position="135"/>
        <end position="169"/>
    </location>
</feature>
<dbReference type="Proteomes" id="UP000594262">
    <property type="component" value="Unplaced"/>
</dbReference>
<evidence type="ECO:0000256" key="1">
    <source>
        <dbReference type="SAM" id="Coils"/>
    </source>
</evidence>
<feature type="region of interest" description="Disordered" evidence="2">
    <location>
        <begin position="401"/>
        <end position="423"/>
    </location>
</feature>
<dbReference type="EnsemblMetazoa" id="CLYHEMT010405.1">
    <property type="protein sequence ID" value="CLYHEMP010405.1"/>
    <property type="gene ID" value="CLYHEMG010405"/>
</dbReference>
<organism evidence="4 5">
    <name type="scientific">Clytia hemisphaerica</name>
    <dbReference type="NCBI Taxonomy" id="252671"/>
    <lineage>
        <taxon>Eukaryota</taxon>
        <taxon>Metazoa</taxon>
        <taxon>Cnidaria</taxon>
        <taxon>Hydrozoa</taxon>
        <taxon>Hydroidolina</taxon>
        <taxon>Leptothecata</taxon>
        <taxon>Obeliida</taxon>
        <taxon>Clytiidae</taxon>
        <taxon>Clytia</taxon>
    </lineage>
</organism>
<protein>
    <recommendedName>
        <fullName evidence="3">CCDC92/74 N-terminal domain-containing protein</fullName>
    </recommendedName>
</protein>
<accession>A0A7M5V6D7</accession>
<evidence type="ECO:0000256" key="2">
    <source>
        <dbReference type="SAM" id="MobiDB-lite"/>
    </source>
</evidence>
<keyword evidence="1" id="KW-0175">Coiled coil</keyword>
<evidence type="ECO:0000259" key="3">
    <source>
        <dbReference type="Pfam" id="PF14916"/>
    </source>
</evidence>
<reference evidence="4" key="1">
    <citation type="submission" date="2021-01" db="UniProtKB">
        <authorList>
            <consortium name="EnsemblMetazoa"/>
        </authorList>
    </citation>
    <scope>IDENTIFICATION</scope>
</reference>
<proteinExistence type="predicted"/>
<dbReference type="OrthoDB" id="2155209at2759"/>
<evidence type="ECO:0000313" key="5">
    <source>
        <dbReference type="Proteomes" id="UP000594262"/>
    </source>
</evidence>
<sequence>SPDFVSKSTPKTIWPPKILEKNDRWKLLNQRVKRSLPYSIAGHFHKADAAMETISPDHQVIVSTPPPLTTPFNLSINSNTHQHILPPIKSLPSWNRHRIGLAKPCNPIISKNIENFNTGSIRSVPLTKQSVLSEQCTQTSAQSSRQSSSSSLSSSKQTPPRTSGSSRKHDLKSLYDKKIVFLQTSHGEVLGDLQEEVDQLKLENKGLQFNLVMTRGNLDKLSKSLSNSPHGSSTNSDNNELKLMRKVKSLEKELHNVKTELNSARDQNKELMELVQQSQNHEIRPKSSIKFNNKKTLKKSATTSRLPANYHKKISPRASYQTFENDSKENEVGCLSDRCNQNTNFTLPIIHSNRRKLSGRNNNNKKSRDTDEPITLPILQPFPHPNNNYSLRCKRTKAVQMQNKRPQKDLSLSLLSKQNFMTQ</sequence>
<dbReference type="Pfam" id="PF14916">
    <property type="entry name" value="CCDC92"/>
    <property type="match status" value="1"/>
</dbReference>
<name>A0A7M5V6D7_9CNID</name>
<feature type="compositionally biased region" description="Low complexity" evidence="2">
    <location>
        <begin position="135"/>
        <end position="158"/>
    </location>
</feature>
<evidence type="ECO:0000313" key="4">
    <source>
        <dbReference type="EnsemblMetazoa" id="CLYHEMP010405.1"/>
    </source>
</evidence>